<name>A0A2N3ICG1_9BACT</name>
<keyword evidence="5" id="KW-1185">Reference proteome</keyword>
<dbReference type="GO" id="GO:0016989">
    <property type="term" value="F:sigma factor antagonist activity"/>
    <property type="evidence" value="ECO:0007669"/>
    <property type="project" value="TreeGrafter"/>
</dbReference>
<dbReference type="Proteomes" id="UP000233618">
    <property type="component" value="Unassembled WGS sequence"/>
</dbReference>
<dbReference type="PANTHER" id="PTHR30273:SF2">
    <property type="entry name" value="PROTEIN FECR"/>
    <property type="match status" value="1"/>
</dbReference>
<keyword evidence="1" id="KW-1133">Transmembrane helix</keyword>
<evidence type="ECO:0000259" key="3">
    <source>
        <dbReference type="Pfam" id="PF16344"/>
    </source>
</evidence>
<evidence type="ECO:0000313" key="4">
    <source>
        <dbReference type="EMBL" id="PKQ67980.1"/>
    </source>
</evidence>
<feature type="domain" description="Protein FecR C-terminal" evidence="3">
    <location>
        <begin position="220"/>
        <end position="283"/>
    </location>
</feature>
<dbReference type="Pfam" id="PF16344">
    <property type="entry name" value="FecR_C"/>
    <property type="match status" value="1"/>
</dbReference>
<dbReference type="Gene3D" id="3.55.50.30">
    <property type="match status" value="1"/>
</dbReference>
<evidence type="ECO:0000256" key="1">
    <source>
        <dbReference type="SAM" id="Phobius"/>
    </source>
</evidence>
<dbReference type="Gene3D" id="2.60.120.1440">
    <property type="match status" value="1"/>
</dbReference>
<dbReference type="AlphaFoldDB" id="A0A2N3ICG1"/>
<evidence type="ECO:0008006" key="6">
    <source>
        <dbReference type="Google" id="ProtNLM"/>
    </source>
</evidence>
<protein>
    <recommendedName>
        <fullName evidence="6">FecR protein domain-containing protein</fullName>
    </recommendedName>
</protein>
<sequence length="301" mass="34271">MEVEWNETKPTEDNKERLAGILNRLHDHINSTGKIKETVFQSFYNVFSKIAVVLLIPALITVGVLSYFSINSPKKVESWAEIHSPIGSRVKFQLPDGTQGWLNSGSTIKYPVNFAQNRKVEMSGEAWFDVVHINSDGFRVLTPYLDVKVLGTQFNVNAYDDDITTGVILERGKVIVLGKDESVKGELDPNQQLIYNKSTKKLVKSCIDAKSYTSWKEGLLIFKNATMAEIAKRLERRYNVEIILHGDALKASIFRASFQDENLEDICKMLSTVAPIQYKIHKRLQQPDSTFLKKKIEMWLN</sequence>
<evidence type="ECO:0000259" key="2">
    <source>
        <dbReference type="Pfam" id="PF04773"/>
    </source>
</evidence>
<evidence type="ECO:0000313" key="5">
    <source>
        <dbReference type="Proteomes" id="UP000233618"/>
    </source>
</evidence>
<keyword evidence="1" id="KW-0472">Membrane</keyword>
<dbReference type="PANTHER" id="PTHR30273">
    <property type="entry name" value="PERIPLASMIC SIGNAL SENSOR AND SIGMA FACTOR ACTIVATOR FECR-RELATED"/>
    <property type="match status" value="1"/>
</dbReference>
<feature type="transmembrane region" description="Helical" evidence="1">
    <location>
        <begin position="46"/>
        <end position="68"/>
    </location>
</feature>
<proteinExistence type="predicted"/>
<reference evidence="4 5" key="1">
    <citation type="journal article" date="2017" name="Front. Microbiol.">
        <title>Labilibaculum manganireducens gen. nov., sp. nov. and Labilibaculum filiforme sp. nov., Novel Bacteroidetes Isolated from Subsurface Sediments of the Baltic Sea.</title>
        <authorList>
            <person name="Vandieken V."/>
            <person name="Marshall I.P."/>
            <person name="Niemann H."/>
            <person name="Engelen B."/>
            <person name="Cypionka H."/>
        </authorList>
    </citation>
    <scope>NUCLEOTIDE SEQUENCE [LARGE SCALE GENOMIC DNA]</scope>
    <source>
        <strain evidence="4 5">59.10-2M</strain>
    </source>
</reference>
<comment type="caution">
    <text evidence="4">The sequence shown here is derived from an EMBL/GenBank/DDBJ whole genome shotgun (WGS) entry which is preliminary data.</text>
</comment>
<dbReference type="Pfam" id="PF04773">
    <property type="entry name" value="FecR"/>
    <property type="match status" value="1"/>
</dbReference>
<dbReference type="EMBL" id="MVDE01000006">
    <property type="protein sequence ID" value="PKQ67980.1"/>
    <property type="molecule type" value="Genomic_DNA"/>
</dbReference>
<feature type="domain" description="FecR protein" evidence="2">
    <location>
        <begin position="82"/>
        <end position="174"/>
    </location>
</feature>
<dbReference type="InterPro" id="IPR006860">
    <property type="entry name" value="FecR"/>
</dbReference>
<dbReference type="InterPro" id="IPR012373">
    <property type="entry name" value="Ferrdict_sens_TM"/>
</dbReference>
<organism evidence="4 5">
    <name type="scientific">Labilibaculum manganireducens</name>
    <dbReference type="NCBI Taxonomy" id="1940525"/>
    <lineage>
        <taxon>Bacteria</taxon>
        <taxon>Pseudomonadati</taxon>
        <taxon>Bacteroidota</taxon>
        <taxon>Bacteroidia</taxon>
        <taxon>Marinilabiliales</taxon>
        <taxon>Marinifilaceae</taxon>
        <taxon>Labilibaculum</taxon>
    </lineage>
</organism>
<dbReference type="InterPro" id="IPR032508">
    <property type="entry name" value="FecR_C"/>
</dbReference>
<accession>A0A2N3ICG1</accession>
<keyword evidence="1" id="KW-0812">Transmembrane</keyword>
<gene>
    <name evidence="4" type="ORF">BZG01_05810</name>
</gene>